<dbReference type="SUPFAM" id="SSF54919">
    <property type="entry name" value="Nucleoside diphosphate kinase, NDK"/>
    <property type="match status" value="1"/>
</dbReference>
<reference evidence="9 10" key="1">
    <citation type="journal article" date="2024" name="BMC Genomics">
        <title>De novo assembly and annotation of Popillia japonica's genome with initial clues to its potential as an invasive pest.</title>
        <authorList>
            <person name="Cucini C."/>
            <person name="Boschi S."/>
            <person name="Funari R."/>
            <person name="Cardaioli E."/>
            <person name="Iannotti N."/>
            <person name="Marturano G."/>
            <person name="Paoli F."/>
            <person name="Bruttini M."/>
            <person name="Carapelli A."/>
            <person name="Frati F."/>
            <person name="Nardi F."/>
        </authorList>
    </citation>
    <scope>NUCLEOTIDE SEQUENCE [LARGE SCALE GENOMIC DNA]</scope>
    <source>
        <strain evidence="9">DMR45628</strain>
    </source>
</reference>
<accession>A0AAW1LTI2</accession>
<feature type="binding site" evidence="6">
    <location>
        <position position="139"/>
    </location>
    <ligand>
        <name>ATP</name>
        <dbReference type="ChEBI" id="CHEBI:30616"/>
    </ligand>
</feature>
<evidence type="ECO:0000313" key="9">
    <source>
        <dbReference type="EMBL" id="KAK9737099.1"/>
    </source>
</evidence>
<evidence type="ECO:0000256" key="1">
    <source>
        <dbReference type="ARBA" id="ARBA00001946"/>
    </source>
</evidence>
<dbReference type="Pfam" id="PF00334">
    <property type="entry name" value="NDK"/>
    <property type="match status" value="1"/>
</dbReference>
<evidence type="ECO:0000256" key="4">
    <source>
        <dbReference type="ARBA" id="ARBA00022679"/>
    </source>
</evidence>
<dbReference type="InterPro" id="IPR001564">
    <property type="entry name" value="Nucleoside_diP_kinase"/>
</dbReference>
<proteinExistence type="inferred from homology"/>
<feature type="binding site" evidence="6">
    <location>
        <position position="46"/>
    </location>
    <ligand>
        <name>ATP</name>
        <dbReference type="ChEBI" id="CHEBI:30616"/>
    </ligand>
</feature>
<comment type="similarity">
    <text evidence="2 6 7">Belongs to the NDK family.</text>
</comment>
<dbReference type="NCBIfam" id="NF001908">
    <property type="entry name" value="PRK00668.1"/>
    <property type="match status" value="1"/>
</dbReference>
<protein>
    <recommendedName>
        <fullName evidence="3">nucleoside-diphosphate kinase</fullName>
        <ecNumber evidence="3">2.7.4.6</ecNumber>
    </recommendedName>
</protein>
<dbReference type="EMBL" id="JASPKY010000104">
    <property type="protein sequence ID" value="KAK9737099.1"/>
    <property type="molecule type" value="Genomic_DNA"/>
</dbReference>
<evidence type="ECO:0000313" key="10">
    <source>
        <dbReference type="Proteomes" id="UP001458880"/>
    </source>
</evidence>
<dbReference type="CDD" id="cd04413">
    <property type="entry name" value="NDPk_I"/>
    <property type="match status" value="1"/>
</dbReference>
<dbReference type="HAMAP" id="MF_00451">
    <property type="entry name" value="NDP_kinase"/>
    <property type="match status" value="1"/>
</dbReference>
<evidence type="ECO:0000259" key="8">
    <source>
        <dbReference type="SMART" id="SM00562"/>
    </source>
</evidence>
<evidence type="ECO:0000256" key="3">
    <source>
        <dbReference type="ARBA" id="ARBA00012966"/>
    </source>
</evidence>
<sequence>MSKTLRHLILQHTNLFKYSYPMTIKRAFSDDCEQADHPERSLIMIKPDGVRRVCIGKIIARLEQRGFKLVAIKMMCATDKLLTQHYKDIVKKPFFPEVLAYIKSGPVIPMVWEGENIIEASRKLIGKTKPIESPPGTIRGDFFLDKDMNILHGSSSVEAAKQEIKLWFKPDEIVGWEFDWLDK</sequence>
<comment type="caution">
    <text evidence="9">The sequence shown here is derived from an EMBL/GenBank/DDBJ whole genome shotgun (WGS) entry which is preliminary data.</text>
</comment>
<dbReference type="PROSITE" id="PS51374">
    <property type="entry name" value="NDPK_LIKE"/>
    <property type="match status" value="1"/>
</dbReference>
<evidence type="ECO:0000256" key="7">
    <source>
        <dbReference type="RuleBase" id="RU004011"/>
    </source>
</evidence>
<dbReference type="SMART" id="SM00562">
    <property type="entry name" value="NDK"/>
    <property type="match status" value="1"/>
</dbReference>
<comment type="cofactor">
    <cofactor evidence="1">
        <name>Mg(2+)</name>
        <dbReference type="ChEBI" id="CHEBI:18420"/>
    </cofactor>
</comment>
<dbReference type="Gene3D" id="3.30.70.141">
    <property type="entry name" value="Nucleoside diphosphate kinase-like domain"/>
    <property type="match status" value="1"/>
</dbReference>
<evidence type="ECO:0000256" key="6">
    <source>
        <dbReference type="PROSITE-ProRule" id="PRU00706"/>
    </source>
</evidence>
<dbReference type="PANTHER" id="PTHR11349">
    <property type="entry name" value="NUCLEOSIDE DIPHOSPHATE KINASE"/>
    <property type="match status" value="1"/>
</dbReference>
<evidence type="ECO:0000256" key="5">
    <source>
        <dbReference type="ARBA" id="ARBA00022777"/>
    </source>
</evidence>
<dbReference type="GO" id="GO:0006183">
    <property type="term" value="P:GTP biosynthetic process"/>
    <property type="evidence" value="ECO:0007669"/>
    <property type="project" value="InterPro"/>
</dbReference>
<feature type="domain" description="Nucleoside diphosphate kinase-like" evidence="8">
    <location>
        <begin position="38"/>
        <end position="175"/>
    </location>
</feature>
<gene>
    <name evidence="9" type="ORF">QE152_g10952</name>
</gene>
<keyword evidence="10" id="KW-1185">Reference proteome</keyword>
<feature type="active site" description="Pros-phosphohistidine intermediate" evidence="6">
    <location>
        <position position="152"/>
    </location>
</feature>
<evidence type="ECO:0000256" key="2">
    <source>
        <dbReference type="ARBA" id="ARBA00008142"/>
    </source>
</evidence>
<dbReference type="GO" id="GO:0004550">
    <property type="term" value="F:nucleoside diphosphate kinase activity"/>
    <property type="evidence" value="ECO:0007669"/>
    <property type="project" value="UniProtKB-EC"/>
</dbReference>
<dbReference type="GO" id="GO:0006228">
    <property type="term" value="P:UTP biosynthetic process"/>
    <property type="evidence" value="ECO:0007669"/>
    <property type="project" value="InterPro"/>
</dbReference>
<feature type="binding site" evidence="6">
    <location>
        <position position="149"/>
    </location>
    <ligand>
        <name>ATP</name>
        <dbReference type="ChEBI" id="CHEBI:30616"/>
    </ligand>
</feature>
<name>A0AAW1LTI2_POPJA</name>
<keyword evidence="4" id="KW-0808">Transferase</keyword>
<dbReference type="InterPro" id="IPR034907">
    <property type="entry name" value="NDK-like_dom"/>
</dbReference>
<dbReference type="Proteomes" id="UP001458880">
    <property type="component" value="Unassembled WGS sequence"/>
</dbReference>
<dbReference type="PRINTS" id="PR01243">
    <property type="entry name" value="NUCDPKINASE"/>
</dbReference>
<feature type="binding site" evidence="6">
    <location>
        <position position="94"/>
    </location>
    <ligand>
        <name>ATP</name>
        <dbReference type="ChEBI" id="CHEBI:30616"/>
    </ligand>
</feature>
<keyword evidence="5 9" id="KW-0418">Kinase</keyword>
<dbReference type="GO" id="GO:0006241">
    <property type="term" value="P:CTP biosynthetic process"/>
    <property type="evidence" value="ECO:0007669"/>
    <property type="project" value="InterPro"/>
</dbReference>
<dbReference type="InterPro" id="IPR036850">
    <property type="entry name" value="NDK-like_dom_sf"/>
</dbReference>
<organism evidence="9 10">
    <name type="scientific">Popillia japonica</name>
    <name type="common">Japanese beetle</name>
    <dbReference type="NCBI Taxonomy" id="7064"/>
    <lineage>
        <taxon>Eukaryota</taxon>
        <taxon>Metazoa</taxon>
        <taxon>Ecdysozoa</taxon>
        <taxon>Arthropoda</taxon>
        <taxon>Hexapoda</taxon>
        <taxon>Insecta</taxon>
        <taxon>Pterygota</taxon>
        <taxon>Neoptera</taxon>
        <taxon>Endopterygota</taxon>
        <taxon>Coleoptera</taxon>
        <taxon>Polyphaga</taxon>
        <taxon>Scarabaeiformia</taxon>
        <taxon>Scarabaeidae</taxon>
        <taxon>Rutelinae</taxon>
        <taxon>Popillia</taxon>
    </lineage>
</organism>
<feature type="binding site" evidence="6">
    <location>
        <position position="128"/>
    </location>
    <ligand>
        <name>ATP</name>
        <dbReference type="ChEBI" id="CHEBI:30616"/>
    </ligand>
</feature>
<feature type="binding site" evidence="6">
    <location>
        <position position="122"/>
    </location>
    <ligand>
        <name>ATP</name>
        <dbReference type="ChEBI" id="CHEBI:30616"/>
    </ligand>
</feature>
<dbReference type="EC" id="2.7.4.6" evidence="3"/>
<dbReference type="FunFam" id="3.30.70.141:FF:000002">
    <property type="entry name" value="Nucleoside diphosphate kinase"/>
    <property type="match status" value="1"/>
</dbReference>
<dbReference type="AlphaFoldDB" id="A0AAW1LTI2"/>